<evidence type="ECO:0000256" key="1">
    <source>
        <dbReference type="SAM" id="Phobius"/>
    </source>
</evidence>
<protein>
    <submittedName>
        <fullName evidence="2">Uncharacterized protein</fullName>
    </submittedName>
</protein>
<feature type="transmembrane region" description="Helical" evidence="1">
    <location>
        <begin position="36"/>
        <end position="61"/>
    </location>
</feature>
<proteinExistence type="predicted"/>
<keyword evidence="1" id="KW-1133">Transmembrane helix</keyword>
<dbReference type="Proteomes" id="UP000572984">
    <property type="component" value="Unassembled WGS sequence"/>
</dbReference>
<evidence type="ECO:0000313" key="3">
    <source>
        <dbReference type="Proteomes" id="UP000572984"/>
    </source>
</evidence>
<reference evidence="2 3" key="1">
    <citation type="submission" date="2020-07" db="EMBL/GenBank/DDBJ databases">
        <title>Draft genome and description of Microvirga mediterraneensis Marseille-Q2068 sp. nov.</title>
        <authorList>
            <person name="Boxberger M."/>
        </authorList>
    </citation>
    <scope>NUCLEOTIDE SEQUENCE [LARGE SCALE GENOMIC DNA]</scope>
    <source>
        <strain evidence="2 3">Marseille-Q2068</strain>
    </source>
</reference>
<gene>
    <name evidence="2" type="ORF">H0S73_24265</name>
</gene>
<name>A0A838BVS4_9HYPH</name>
<evidence type="ECO:0000313" key="2">
    <source>
        <dbReference type="EMBL" id="MBA1159202.1"/>
    </source>
</evidence>
<accession>A0A838BVS4</accession>
<organism evidence="2 3">
    <name type="scientific">Microvirga mediterraneensis</name>
    <dbReference type="NCBI Taxonomy" id="2754695"/>
    <lineage>
        <taxon>Bacteria</taxon>
        <taxon>Pseudomonadati</taxon>
        <taxon>Pseudomonadota</taxon>
        <taxon>Alphaproteobacteria</taxon>
        <taxon>Hyphomicrobiales</taxon>
        <taxon>Methylobacteriaceae</taxon>
        <taxon>Microvirga</taxon>
    </lineage>
</organism>
<dbReference type="RefSeq" id="WP_181054791.1">
    <property type="nucleotide sequence ID" value="NZ_JACDXJ010000003.1"/>
</dbReference>
<keyword evidence="1" id="KW-0472">Membrane</keyword>
<comment type="caution">
    <text evidence="2">The sequence shown here is derived from an EMBL/GenBank/DDBJ whole genome shotgun (WGS) entry which is preliminary data.</text>
</comment>
<dbReference type="AlphaFoldDB" id="A0A838BVS4"/>
<sequence>MKGMVLISTVVGGLFLYVIFERHLKKALHRTHDQRKAIEIGTLVIAIAAMVLAAGSLAYALTATDALEERLMALEKAARNLPQGR</sequence>
<keyword evidence="1" id="KW-0812">Transmembrane</keyword>
<keyword evidence="3" id="KW-1185">Reference proteome</keyword>
<dbReference type="EMBL" id="JACDXJ010000003">
    <property type="protein sequence ID" value="MBA1159202.1"/>
    <property type="molecule type" value="Genomic_DNA"/>
</dbReference>
<feature type="transmembrane region" description="Helical" evidence="1">
    <location>
        <begin position="6"/>
        <end position="24"/>
    </location>
</feature>